<keyword evidence="2" id="KW-1185">Reference proteome</keyword>
<dbReference type="EMBL" id="AP023359">
    <property type="protein sequence ID" value="BCJ66972.1"/>
    <property type="molecule type" value="Genomic_DNA"/>
</dbReference>
<reference evidence="1" key="1">
    <citation type="submission" date="2020-08" db="EMBL/GenBank/DDBJ databases">
        <title>Whole genome shotgun sequence of Polymorphospora rubra NBRC 101157.</title>
        <authorList>
            <person name="Komaki H."/>
            <person name="Tamura T."/>
        </authorList>
    </citation>
    <scope>NUCLEOTIDE SEQUENCE</scope>
    <source>
        <strain evidence="1">NBRC 101157</strain>
    </source>
</reference>
<name>A0A810N0N9_9ACTN</name>
<accession>A0A810N0N9</accession>
<dbReference type="Proteomes" id="UP000680866">
    <property type="component" value="Chromosome"/>
</dbReference>
<evidence type="ECO:0000313" key="1">
    <source>
        <dbReference type="EMBL" id="BCJ66972.1"/>
    </source>
</evidence>
<dbReference type="RefSeq" id="WP_343221717.1">
    <property type="nucleotide sequence ID" value="NZ_AP023359.1"/>
</dbReference>
<proteinExistence type="predicted"/>
<evidence type="ECO:0008006" key="3">
    <source>
        <dbReference type="Google" id="ProtNLM"/>
    </source>
</evidence>
<dbReference type="KEGG" id="pry:Prubr_39930"/>
<sequence>MWHEEIEFPFDGQWYRQEQDFFLARVPSWQIDTSGFDEVERHTIESHRWWSADELESTAERFYPNELPVLLRQLTAVPREPAC</sequence>
<protein>
    <recommendedName>
        <fullName evidence="3">NUDIX hydrolase</fullName>
    </recommendedName>
</protein>
<dbReference type="AlphaFoldDB" id="A0A810N0N9"/>
<gene>
    <name evidence="1" type="ORF">Prubr_39930</name>
</gene>
<evidence type="ECO:0000313" key="2">
    <source>
        <dbReference type="Proteomes" id="UP000680866"/>
    </source>
</evidence>
<organism evidence="1 2">
    <name type="scientific">Polymorphospora rubra</name>
    <dbReference type="NCBI Taxonomy" id="338584"/>
    <lineage>
        <taxon>Bacteria</taxon>
        <taxon>Bacillati</taxon>
        <taxon>Actinomycetota</taxon>
        <taxon>Actinomycetes</taxon>
        <taxon>Micromonosporales</taxon>
        <taxon>Micromonosporaceae</taxon>
        <taxon>Polymorphospora</taxon>
    </lineage>
</organism>